<reference evidence="3" key="3">
    <citation type="submission" date="2025-09" db="UniProtKB">
        <authorList>
            <consortium name="Ensembl"/>
        </authorList>
    </citation>
    <scope>IDENTIFICATION</scope>
</reference>
<dbReference type="FunFam" id="1.10.10.1210:FF:000001">
    <property type="entry name" value="melanoma-associated antigen D1"/>
    <property type="match status" value="1"/>
</dbReference>
<dbReference type="InterPro" id="IPR002190">
    <property type="entry name" value="MHD_dom"/>
</dbReference>
<dbReference type="Gene3D" id="1.10.10.1210">
    <property type="entry name" value="MAGE homology domain, winged helix WH2 motif"/>
    <property type="match status" value="1"/>
</dbReference>
<feature type="compositionally biased region" description="Acidic residues" evidence="1">
    <location>
        <begin position="126"/>
        <end position="141"/>
    </location>
</feature>
<reference evidence="3" key="2">
    <citation type="submission" date="2025-08" db="UniProtKB">
        <authorList>
            <consortium name="Ensembl"/>
        </authorList>
    </citation>
    <scope>IDENTIFICATION</scope>
</reference>
<dbReference type="HOGENOM" id="CLU_039582_1_2_1"/>
<dbReference type="GO" id="GO:0000122">
    <property type="term" value="P:negative regulation of transcription by RNA polymerase II"/>
    <property type="evidence" value="ECO:0007669"/>
    <property type="project" value="TreeGrafter"/>
</dbReference>
<dbReference type="GeneTree" id="ENSGT00910000144363"/>
<dbReference type="Proteomes" id="UP000001074">
    <property type="component" value="Unassembled WGS sequence"/>
</dbReference>
<dbReference type="InterPro" id="IPR041898">
    <property type="entry name" value="MAGE_WH1"/>
</dbReference>
<dbReference type="InterPro" id="IPR041899">
    <property type="entry name" value="MAGE_WH2"/>
</dbReference>
<dbReference type="InParanoid" id="G1NVB0"/>
<keyword evidence="4" id="KW-1185">Reference proteome</keyword>
<dbReference type="FunFam" id="1.10.10.1200:FF:000007">
    <property type="entry name" value="Melanoma-associated antigen C2"/>
    <property type="match status" value="1"/>
</dbReference>
<dbReference type="GO" id="GO:0005634">
    <property type="term" value="C:nucleus"/>
    <property type="evidence" value="ECO:0007669"/>
    <property type="project" value="TreeGrafter"/>
</dbReference>
<dbReference type="PANTHER" id="PTHR11736:SF153">
    <property type="entry name" value="MELANOMA-ASSOCIATED ANTIGEN 10"/>
    <property type="match status" value="1"/>
</dbReference>
<evidence type="ECO:0000256" key="1">
    <source>
        <dbReference type="SAM" id="MobiDB-lite"/>
    </source>
</evidence>
<dbReference type="OMA" id="VNFTCWR"/>
<dbReference type="Ensembl" id="ENSMLUT00000001307.2">
    <property type="protein sequence ID" value="ENSMLUP00000001200.2"/>
    <property type="gene ID" value="ENSMLUG00000001315.2"/>
</dbReference>
<dbReference type="SMART" id="SM01373">
    <property type="entry name" value="MAGE"/>
    <property type="match status" value="1"/>
</dbReference>
<dbReference type="Pfam" id="PF01454">
    <property type="entry name" value="MAGE"/>
    <property type="match status" value="1"/>
</dbReference>
<dbReference type="PANTHER" id="PTHR11736">
    <property type="entry name" value="MELANOMA-ASSOCIATED ANTIGEN MAGE ANTIGEN"/>
    <property type="match status" value="1"/>
</dbReference>
<dbReference type="InterPro" id="IPR021072">
    <property type="entry name" value="MAGE_N"/>
</dbReference>
<dbReference type="InterPro" id="IPR037445">
    <property type="entry name" value="MAGE"/>
</dbReference>
<proteinExistence type="predicted"/>
<evidence type="ECO:0000313" key="3">
    <source>
        <dbReference type="Ensembl" id="ENSMLUP00000001200.2"/>
    </source>
</evidence>
<dbReference type="eggNOG" id="KOG4562">
    <property type="taxonomic scope" value="Eukaryota"/>
</dbReference>
<dbReference type="EMBL" id="AAPE02015510">
    <property type="status" value="NOT_ANNOTATED_CDS"/>
    <property type="molecule type" value="Genomic_DNA"/>
</dbReference>
<evidence type="ECO:0000313" key="4">
    <source>
        <dbReference type="Proteomes" id="UP000001074"/>
    </source>
</evidence>
<dbReference type="PROSITE" id="PS50838">
    <property type="entry name" value="MAGE"/>
    <property type="match status" value="1"/>
</dbReference>
<sequence>TLPQARGSSSPIFCPHSVTVRARVIMPGHHMNEPLKPEEDFPYPIEIPHLMAEQLFWAMQEEEEEEEEDVLSLSSSPSVLFIDNLEEVSAAETPSPPQSPERACPSPHAMEAFPCSQPEDGSSSIQDEEGPNTEGGPEDDADSLLHKALRSKMMEMLKFLLLKYRAKEPTTKAEILSSVIKEHQDHFPELFSAAVESIELVFGIVVTEVDPSTHTYVLATALGLTYDGMVSDEQKFPNTSLLVTLLCVIASQGDCAPEEKIWAVLNDLGVHDGKVHWLYGEPRELITKVWVQEQYLVYRQVPNSNPARYEFLWGPRAHAETTRAKALQFVAMAN</sequence>
<dbReference type="SMART" id="SM01392">
    <property type="entry name" value="MAGE_N"/>
    <property type="match status" value="1"/>
</dbReference>
<feature type="domain" description="MAGE" evidence="2">
    <location>
        <begin position="149"/>
        <end position="334"/>
    </location>
</feature>
<evidence type="ECO:0000259" key="2">
    <source>
        <dbReference type="PROSITE" id="PS50838"/>
    </source>
</evidence>
<name>G1NVB0_MYOLU</name>
<dbReference type="STRING" id="59463.ENSMLUP00000001200"/>
<feature type="region of interest" description="Disordered" evidence="1">
    <location>
        <begin position="89"/>
        <end position="141"/>
    </location>
</feature>
<dbReference type="AlphaFoldDB" id="G1NVB0"/>
<protein>
    <recommendedName>
        <fullName evidence="2">MAGE domain-containing protein</fullName>
    </recommendedName>
</protein>
<dbReference type="Gene3D" id="1.10.10.1200">
    <property type="entry name" value="MAGE homology domain, winged helix WH1 motif"/>
    <property type="match status" value="1"/>
</dbReference>
<dbReference type="Pfam" id="PF12440">
    <property type="entry name" value="MAGE_N"/>
    <property type="match status" value="1"/>
</dbReference>
<accession>G1NVB0</accession>
<reference evidence="3 4" key="1">
    <citation type="journal article" date="2011" name="Nature">
        <title>A high-resolution map of human evolutionary constraint using 29 mammals.</title>
        <authorList>
            <person name="Lindblad-Toh K."/>
            <person name="Garber M."/>
            <person name="Zuk O."/>
            <person name="Lin M.F."/>
            <person name="Parker B.J."/>
            <person name="Washietl S."/>
            <person name="Kheradpour P."/>
            <person name="Ernst J."/>
            <person name="Jordan G."/>
            <person name="Mauceli E."/>
            <person name="Ward L.D."/>
            <person name="Lowe C.B."/>
            <person name="Holloway A.K."/>
            <person name="Clamp M."/>
            <person name="Gnerre S."/>
            <person name="Alfoldi J."/>
            <person name="Beal K."/>
            <person name="Chang J."/>
            <person name="Clawson H."/>
            <person name="Cuff J."/>
            <person name="Di Palma F."/>
            <person name="Fitzgerald S."/>
            <person name="Flicek P."/>
            <person name="Guttman M."/>
            <person name="Hubisz M.J."/>
            <person name="Jaffe D.B."/>
            <person name="Jungreis I."/>
            <person name="Kent W.J."/>
            <person name="Kostka D."/>
            <person name="Lara M."/>
            <person name="Martins A.L."/>
            <person name="Massingham T."/>
            <person name="Moltke I."/>
            <person name="Raney B.J."/>
            <person name="Rasmussen M.D."/>
            <person name="Robinson J."/>
            <person name="Stark A."/>
            <person name="Vilella A.J."/>
            <person name="Wen J."/>
            <person name="Xie X."/>
            <person name="Zody M.C."/>
            <person name="Baldwin J."/>
            <person name="Bloom T."/>
            <person name="Chin C.W."/>
            <person name="Heiman D."/>
            <person name="Nicol R."/>
            <person name="Nusbaum C."/>
            <person name="Young S."/>
            <person name="Wilkinson J."/>
            <person name="Worley K.C."/>
            <person name="Kovar C.L."/>
            <person name="Muzny D.M."/>
            <person name="Gibbs R.A."/>
            <person name="Cree A."/>
            <person name="Dihn H.H."/>
            <person name="Fowler G."/>
            <person name="Jhangiani S."/>
            <person name="Joshi V."/>
            <person name="Lee S."/>
            <person name="Lewis L.R."/>
            <person name="Nazareth L.V."/>
            <person name="Okwuonu G."/>
            <person name="Santibanez J."/>
            <person name="Warren W.C."/>
            <person name="Mardis E.R."/>
            <person name="Weinstock G.M."/>
            <person name="Wilson R.K."/>
            <person name="Delehaunty K."/>
            <person name="Dooling D."/>
            <person name="Fronik C."/>
            <person name="Fulton L."/>
            <person name="Fulton B."/>
            <person name="Graves T."/>
            <person name="Minx P."/>
            <person name="Sodergren E."/>
            <person name="Birney E."/>
            <person name="Margulies E.H."/>
            <person name="Herrero J."/>
            <person name="Green E.D."/>
            <person name="Haussler D."/>
            <person name="Siepel A."/>
            <person name="Goldman N."/>
            <person name="Pollard K.S."/>
            <person name="Pedersen J.S."/>
            <person name="Lander E.S."/>
            <person name="Kellis M."/>
        </authorList>
    </citation>
    <scope>NUCLEOTIDE SEQUENCE [LARGE SCALE GENOMIC DNA]</scope>
</reference>
<organism evidence="3 4">
    <name type="scientific">Myotis lucifugus</name>
    <name type="common">Little brown bat</name>
    <dbReference type="NCBI Taxonomy" id="59463"/>
    <lineage>
        <taxon>Eukaryota</taxon>
        <taxon>Metazoa</taxon>
        <taxon>Chordata</taxon>
        <taxon>Craniata</taxon>
        <taxon>Vertebrata</taxon>
        <taxon>Euteleostomi</taxon>
        <taxon>Mammalia</taxon>
        <taxon>Eutheria</taxon>
        <taxon>Laurasiatheria</taxon>
        <taxon>Chiroptera</taxon>
        <taxon>Yangochiroptera</taxon>
        <taxon>Vespertilionidae</taxon>
        <taxon>Myotis</taxon>
    </lineage>
</organism>